<dbReference type="InterPro" id="IPR007541">
    <property type="entry name" value="Uncharacterised_BSP"/>
</dbReference>
<evidence type="ECO:0000313" key="3">
    <source>
        <dbReference type="Proteomes" id="UP000626092"/>
    </source>
</evidence>
<gene>
    <name evidence="2" type="ORF">RHSIM_Rhsim11G0157400</name>
</gene>
<dbReference type="OrthoDB" id="891726at2759"/>
<keyword evidence="3" id="KW-1185">Reference proteome</keyword>
<comment type="caution">
    <text evidence="2">The sequence shown here is derived from an EMBL/GenBank/DDBJ whole genome shotgun (WGS) entry which is preliminary data.</text>
</comment>
<feature type="compositionally biased region" description="Basic residues" evidence="1">
    <location>
        <begin position="159"/>
        <end position="168"/>
    </location>
</feature>
<dbReference type="Pfam" id="PF04450">
    <property type="entry name" value="BSP"/>
    <property type="match status" value="1"/>
</dbReference>
<dbReference type="PANTHER" id="PTHR33321:SF12">
    <property type="entry name" value="PLANT BASIC SECRETORY PROTEIN (BSP) FAMILY PROTEIN"/>
    <property type="match status" value="1"/>
</dbReference>
<name>A0A834GCB0_RHOSS</name>
<reference evidence="2" key="1">
    <citation type="submission" date="2019-11" db="EMBL/GenBank/DDBJ databases">
        <authorList>
            <person name="Liu Y."/>
            <person name="Hou J."/>
            <person name="Li T.-Q."/>
            <person name="Guan C.-H."/>
            <person name="Wu X."/>
            <person name="Wu H.-Z."/>
            <person name="Ling F."/>
            <person name="Zhang R."/>
            <person name="Shi X.-G."/>
            <person name="Ren J.-P."/>
            <person name="Chen E.-F."/>
            <person name="Sun J.-M."/>
        </authorList>
    </citation>
    <scope>NUCLEOTIDE SEQUENCE</scope>
    <source>
        <strain evidence="2">Adult_tree_wgs_1</strain>
        <tissue evidence="2">Leaves</tissue>
    </source>
</reference>
<dbReference type="Proteomes" id="UP000626092">
    <property type="component" value="Unassembled WGS sequence"/>
</dbReference>
<proteinExistence type="predicted"/>
<dbReference type="EMBL" id="WJXA01000011">
    <property type="protein sequence ID" value="KAF7128053.1"/>
    <property type="molecule type" value="Genomic_DNA"/>
</dbReference>
<evidence type="ECO:0000313" key="2">
    <source>
        <dbReference type="EMBL" id="KAF7128053.1"/>
    </source>
</evidence>
<feature type="region of interest" description="Disordered" evidence="1">
    <location>
        <begin position="74"/>
        <end position="168"/>
    </location>
</feature>
<dbReference type="AlphaFoldDB" id="A0A834GCB0"/>
<evidence type="ECO:0000256" key="1">
    <source>
        <dbReference type="SAM" id="MobiDB-lite"/>
    </source>
</evidence>
<protein>
    <submittedName>
        <fullName evidence="2">Uncharacterized protein</fullName>
    </submittedName>
</protein>
<accession>A0A834GCB0</accession>
<dbReference type="PANTHER" id="PTHR33321">
    <property type="match status" value="1"/>
</dbReference>
<sequence length="168" mass="18997">MAVERKRQAPEGLINGIADFVRLKAGYASDYWRQPGSGNKWDDGYDITARFLDYCNGLRNGFVAELNKKMRTRNLRPRIDRQRNATQEAGDLLLEGADPPDFISPSELSRAPDQREAVEEEAEGEEKAEAARWQRRGGGGGERAEERGGGIEGEGGGERRRHRRRRQR</sequence>
<organism evidence="2 3">
    <name type="scientific">Rhododendron simsii</name>
    <name type="common">Sims's rhododendron</name>
    <dbReference type="NCBI Taxonomy" id="118357"/>
    <lineage>
        <taxon>Eukaryota</taxon>
        <taxon>Viridiplantae</taxon>
        <taxon>Streptophyta</taxon>
        <taxon>Embryophyta</taxon>
        <taxon>Tracheophyta</taxon>
        <taxon>Spermatophyta</taxon>
        <taxon>Magnoliopsida</taxon>
        <taxon>eudicotyledons</taxon>
        <taxon>Gunneridae</taxon>
        <taxon>Pentapetalae</taxon>
        <taxon>asterids</taxon>
        <taxon>Ericales</taxon>
        <taxon>Ericaceae</taxon>
        <taxon>Ericoideae</taxon>
        <taxon>Rhodoreae</taxon>
        <taxon>Rhododendron</taxon>
    </lineage>
</organism>